<feature type="transmembrane region" description="Helical" evidence="6">
    <location>
        <begin position="344"/>
        <end position="362"/>
    </location>
</feature>
<sequence length="457" mass="49409">MVIVPGVVLYFNPLPGMNAGQEHLFAFFVATIIALVAQPVPMGVSVLLAMTLVVVTGTLTAAKVLSGFGNVTVWLVFTAFLFSRAVTQTGFGMRVGYLFIERFGKTPLRLGYALAGADLVLAPFIPSDTARGGGVVFPVTRSVAKAFGSEPGATARKMGSFLMLVSFHTTYTASAMFLTGMAANPLIAEFAYKIGHVELTWGRWLSGSILPGMLTLAFVPWLLFRLARPEIQDTTAAREMARKELARRGPMGREEKWLVAIMGAVMAGWVTSPWHGLPNTFVALSGLCALLLARVIAWEDLLAEHRAWDALIWFAPLVMMADAMNENGAIKILSGGLFGLVHGWPWLMVLLLLVTAYCYVHYGFASMTAQVTALYPGFLAAALAGGVPPMMAALPLAYFSSLNAAMTHYGTGSAPVFFGAGYVRQGEWWRLGFLISVVNLVIWLGIGSLWWKLVGIW</sequence>
<dbReference type="Pfam" id="PF00939">
    <property type="entry name" value="Na_sulph_symp"/>
    <property type="match status" value="1"/>
</dbReference>
<feature type="transmembrane region" description="Helical" evidence="6">
    <location>
        <begin position="307"/>
        <end position="324"/>
    </location>
</feature>
<feature type="transmembrane region" description="Helical" evidence="6">
    <location>
        <begin position="405"/>
        <end position="424"/>
    </location>
</feature>
<dbReference type="InterPro" id="IPR030676">
    <property type="entry name" value="CitT-rel"/>
</dbReference>
<feature type="transmembrane region" description="Helical" evidence="6">
    <location>
        <begin position="203"/>
        <end position="224"/>
    </location>
</feature>
<organism evidence="7">
    <name type="scientific">Solibacter usitatus (strain Ellin6076)</name>
    <dbReference type="NCBI Taxonomy" id="234267"/>
    <lineage>
        <taxon>Bacteria</taxon>
        <taxon>Pseudomonadati</taxon>
        <taxon>Acidobacteriota</taxon>
        <taxon>Terriglobia</taxon>
        <taxon>Bryobacterales</taxon>
        <taxon>Solibacteraceae</taxon>
        <taxon>Candidatus Solibacter</taxon>
    </lineage>
</organism>
<feature type="transmembrane region" description="Helical" evidence="6">
    <location>
        <begin position="71"/>
        <end position="100"/>
    </location>
</feature>
<dbReference type="GO" id="GO:0022857">
    <property type="term" value="F:transmembrane transporter activity"/>
    <property type="evidence" value="ECO:0007669"/>
    <property type="project" value="InterPro"/>
</dbReference>
<feature type="transmembrane region" description="Helical" evidence="6">
    <location>
        <begin position="161"/>
        <end position="183"/>
    </location>
</feature>
<evidence type="ECO:0000256" key="1">
    <source>
        <dbReference type="ARBA" id="ARBA00004141"/>
    </source>
</evidence>
<dbReference type="GO" id="GO:0016020">
    <property type="term" value="C:membrane"/>
    <property type="evidence" value="ECO:0007669"/>
    <property type="project" value="UniProtKB-SubCell"/>
</dbReference>
<accession>Q01Z65</accession>
<dbReference type="KEGG" id="sus:Acid_4086"/>
<evidence type="ECO:0000256" key="2">
    <source>
        <dbReference type="ARBA" id="ARBA00007349"/>
    </source>
</evidence>
<evidence type="ECO:0000256" key="4">
    <source>
        <dbReference type="ARBA" id="ARBA00022989"/>
    </source>
</evidence>
<keyword evidence="3 6" id="KW-0812">Transmembrane</keyword>
<dbReference type="FunCoup" id="Q01Z65">
    <property type="interactions" value="156"/>
</dbReference>
<feature type="transmembrane region" description="Helical" evidence="6">
    <location>
        <begin position="431"/>
        <end position="451"/>
    </location>
</feature>
<evidence type="ECO:0000256" key="5">
    <source>
        <dbReference type="ARBA" id="ARBA00023136"/>
    </source>
</evidence>
<comment type="similarity">
    <text evidence="2">Belongs to the SLC13A/DASS transporter (TC 2.A.47) family. DIT1 subfamily.</text>
</comment>
<feature type="transmembrane region" description="Helical" evidence="6">
    <location>
        <begin position="374"/>
        <end position="399"/>
    </location>
</feature>
<keyword evidence="5 6" id="KW-0472">Membrane</keyword>
<feature type="transmembrane region" description="Helical" evidence="6">
    <location>
        <begin position="281"/>
        <end position="298"/>
    </location>
</feature>
<dbReference type="eggNOG" id="COG0471">
    <property type="taxonomic scope" value="Bacteria"/>
</dbReference>
<dbReference type="STRING" id="234267.Acid_4086"/>
<dbReference type="InterPro" id="IPR001898">
    <property type="entry name" value="SLC13A/DASS"/>
</dbReference>
<evidence type="ECO:0000313" key="7">
    <source>
        <dbReference type="EMBL" id="ABJ85050.1"/>
    </source>
</evidence>
<gene>
    <name evidence="7" type="ordered locus">Acid_4086</name>
</gene>
<keyword evidence="4 6" id="KW-1133">Transmembrane helix</keyword>
<dbReference type="InParanoid" id="Q01Z65"/>
<dbReference type="PIRSF" id="PIRSF002457">
    <property type="entry name" value="DASS"/>
    <property type="match status" value="1"/>
</dbReference>
<dbReference type="HOGENOM" id="CLU_005170_7_3_0"/>
<feature type="transmembrane region" description="Helical" evidence="6">
    <location>
        <begin position="257"/>
        <end position="275"/>
    </location>
</feature>
<evidence type="ECO:0000256" key="3">
    <source>
        <dbReference type="ARBA" id="ARBA00022692"/>
    </source>
</evidence>
<name>Q01Z65_SOLUE</name>
<dbReference type="NCBIfam" id="TIGR00785">
    <property type="entry name" value="dass"/>
    <property type="match status" value="1"/>
</dbReference>
<proteinExistence type="inferred from homology"/>
<comment type="subcellular location">
    <subcellularLocation>
        <location evidence="1">Membrane</location>
        <topology evidence="1">Multi-pass membrane protein</topology>
    </subcellularLocation>
</comment>
<protein>
    <submittedName>
        <fullName evidence="7">Anion transporter</fullName>
    </submittedName>
</protein>
<dbReference type="AlphaFoldDB" id="Q01Z65"/>
<reference evidence="7" key="1">
    <citation type="submission" date="2006-10" db="EMBL/GenBank/DDBJ databases">
        <title>Complete sequence of Solibacter usitatus Ellin6076.</title>
        <authorList>
            <consortium name="US DOE Joint Genome Institute"/>
            <person name="Copeland A."/>
            <person name="Lucas S."/>
            <person name="Lapidus A."/>
            <person name="Barry K."/>
            <person name="Detter J.C."/>
            <person name="Glavina del Rio T."/>
            <person name="Hammon N."/>
            <person name="Israni S."/>
            <person name="Dalin E."/>
            <person name="Tice H."/>
            <person name="Pitluck S."/>
            <person name="Thompson L.S."/>
            <person name="Brettin T."/>
            <person name="Bruce D."/>
            <person name="Han C."/>
            <person name="Tapia R."/>
            <person name="Gilna P."/>
            <person name="Schmutz J."/>
            <person name="Larimer F."/>
            <person name="Land M."/>
            <person name="Hauser L."/>
            <person name="Kyrpides N."/>
            <person name="Mikhailova N."/>
            <person name="Janssen P.H."/>
            <person name="Kuske C.R."/>
            <person name="Richardson P."/>
        </authorList>
    </citation>
    <scope>NUCLEOTIDE SEQUENCE</scope>
    <source>
        <strain evidence="7">Ellin6076</strain>
    </source>
</reference>
<dbReference type="EMBL" id="CP000473">
    <property type="protein sequence ID" value="ABJ85050.1"/>
    <property type="molecule type" value="Genomic_DNA"/>
</dbReference>
<dbReference type="PANTHER" id="PTHR42826">
    <property type="entry name" value="DICARBOXYLATE TRANSPORTER 2.1, CHLOROPLASTIC"/>
    <property type="match status" value="1"/>
</dbReference>
<evidence type="ECO:0000256" key="6">
    <source>
        <dbReference type="SAM" id="Phobius"/>
    </source>
</evidence>